<dbReference type="Gene3D" id="3.40.640.10">
    <property type="entry name" value="Type I PLP-dependent aspartate aminotransferase-like (Major domain)"/>
    <property type="match status" value="1"/>
</dbReference>
<dbReference type="PIRSF" id="PIRSF038940">
    <property type="entry name" value="Low_specificity_LTA"/>
    <property type="match status" value="1"/>
</dbReference>
<dbReference type="EC" id="4.1.2.48" evidence="5"/>
<protein>
    <recommendedName>
        <fullName evidence="5">L-threonine aldolase</fullName>
        <ecNumber evidence="5">4.1.2.48</ecNumber>
    </recommendedName>
</protein>
<comment type="catalytic activity">
    <reaction evidence="5">
        <text>L-threonine = acetaldehyde + glycine</text>
        <dbReference type="Rhea" id="RHEA:19625"/>
        <dbReference type="ChEBI" id="CHEBI:15343"/>
        <dbReference type="ChEBI" id="CHEBI:57305"/>
        <dbReference type="ChEBI" id="CHEBI:57926"/>
        <dbReference type="EC" id="4.1.2.48"/>
    </reaction>
</comment>
<name>A0A2N0D6L2_RHISU</name>
<accession>A0A2N0D6L2</accession>
<comment type="cofactor">
    <cofactor evidence="1 5">
        <name>pyridoxal 5'-phosphate</name>
        <dbReference type="ChEBI" id="CHEBI:597326"/>
    </cofactor>
</comment>
<comment type="subunit">
    <text evidence="3">Homotetramer.</text>
</comment>
<evidence type="ECO:0000313" key="7">
    <source>
        <dbReference type="EMBL" id="PKA41707.1"/>
    </source>
</evidence>
<gene>
    <name evidence="7" type="ORF">CWR43_20345</name>
    <name evidence="8" type="ORF">N2599_14805</name>
</gene>
<dbReference type="PANTHER" id="PTHR48097">
    <property type="entry name" value="L-THREONINE ALDOLASE-RELATED"/>
    <property type="match status" value="1"/>
</dbReference>
<dbReference type="Proteomes" id="UP000232164">
    <property type="component" value="Unassembled WGS sequence"/>
</dbReference>
<organism evidence="7 9">
    <name type="scientific">Rhizobium sullae</name>
    <name type="common">Rhizobium hedysari</name>
    <dbReference type="NCBI Taxonomy" id="50338"/>
    <lineage>
        <taxon>Bacteria</taxon>
        <taxon>Pseudomonadati</taxon>
        <taxon>Pseudomonadota</taxon>
        <taxon>Alphaproteobacteria</taxon>
        <taxon>Hyphomicrobiales</taxon>
        <taxon>Rhizobiaceae</taxon>
        <taxon>Rhizobium/Agrobacterium group</taxon>
        <taxon>Rhizobium</taxon>
    </lineage>
</organism>
<keyword evidence="10" id="KW-1185">Reference proteome</keyword>
<proteinExistence type="inferred from homology"/>
<dbReference type="InterPro" id="IPR015422">
    <property type="entry name" value="PyrdxlP-dep_Trfase_small"/>
</dbReference>
<feature type="domain" description="Aromatic amino acid beta-eliminating lyase/threonine aldolase" evidence="6">
    <location>
        <begin position="3"/>
        <end position="294"/>
    </location>
</feature>
<dbReference type="AlphaFoldDB" id="A0A2N0D6L2"/>
<dbReference type="PANTHER" id="PTHR48097:SF5">
    <property type="entry name" value="LOW SPECIFICITY L-THREONINE ALDOLASE"/>
    <property type="match status" value="1"/>
</dbReference>
<evidence type="ECO:0000313" key="8">
    <source>
        <dbReference type="EMBL" id="UWU13412.1"/>
    </source>
</evidence>
<dbReference type="Proteomes" id="UP001060123">
    <property type="component" value="Chromosome"/>
</dbReference>
<keyword evidence="5" id="KW-0456">Lyase</keyword>
<comment type="catalytic activity">
    <reaction evidence="5">
        <text>L-allo-threonine = acetaldehyde + glycine</text>
        <dbReference type="Rhea" id="RHEA:26209"/>
        <dbReference type="ChEBI" id="CHEBI:15343"/>
        <dbReference type="ChEBI" id="CHEBI:57305"/>
        <dbReference type="ChEBI" id="CHEBI:58585"/>
        <dbReference type="EC" id="4.1.2.48"/>
    </reaction>
</comment>
<dbReference type="InterPro" id="IPR015421">
    <property type="entry name" value="PyrdxlP-dep_Trfase_major"/>
</dbReference>
<dbReference type="GO" id="GO:0006567">
    <property type="term" value="P:L-threonine catabolic process"/>
    <property type="evidence" value="ECO:0007669"/>
    <property type="project" value="UniProtKB-UniRule"/>
</dbReference>
<dbReference type="Gene3D" id="3.90.1150.10">
    <property type="entry name" value="Aspartate Aminotransferase, domain 1"/>
    <property type="match status" value="1"/>
</dbReference>
<dbReference type="STRING" id="1041146.GCA_000427985_00741"/>
<evidence type="ECO:0000313" key="10">
    <source>
        <dbReference type="Proteomes" id="UP001060123"/>
    </source>
</evidence>
<reference evidence="7 9" key="1">
    <citation type="submission" date="2017-11" db="EMBL/GenBank/DDBJ databases">
        <authorList>
            <person name="Han C.G."/>
        </authorList>
    </citation>
    <scope>NUCLEOTIDE SEQUENCE [LARGE SCALE GENOMIC DNA]</scope>
    <source>
        <strain evidence="7 9">HCNT1</strain>
    </source>
</reference>
<comment type="similarity">
    <text evidence="2 5">Belongs to the threonine aldolase family.</text>
</comment>
<dbReference type="CDD" id="cd06502">
    <property type="entry name" value="TA_like"/>
    <property type="match status" value="1"/>
</dbReference>
<evidence type="ECO:0000256" key="1">
    <source>
        <dbReference type="ARBA" id="ARBA00001933"/>
    </source>
</evidence>
<dbReference type="RefSeq" id="WP_027508027.1">
    <property type="nucleotide sequence ID" value="NZ_CP104143.1"/>
</dbReference>
<evidence type="ECO:0000256" key="3">
    <source>
        <dbReference type="ARBA" id="ARBA00011881"/>
    </source>
</evidence>
<dbReference type="SUPFAM" id="SSF53383">
    <property type="entry name" value="PLP-dependent transferases"/>
    <property type="match status" value="1"/>
</dbReference>
<dbReference type="GO" id="GO:0004793">
    <property type="term" value="F:threonine aldolase activity"/>
    <property type="evidence" value="ECO:0007669"/>
    <property type="project" value="UniProtKB-UniRule"/>
</dbReference>
<dbReference type="EMBL" id="PIQN01000016">
    <property type="protein sequence ID" value="PKA41707.1"/>
    <property type="molecule type" value="Genomic_DNA"/>
</dbReference>
<comment type="function">
    <text evidence="5">Catalyzes the cleavage of L-allo-threonine and L-threonine to glycine and acetaldehyde.</text>
</comment>
<dbReference type="Pfam" id="PF01212">
    <property type="entry name" value="Beta_elim_lyase"/>
    <property type="match status" value="1"/>
</dbReference>
<evidence type="ECO:0000259" key="6">
    <source>
        <dbReference type="Pfam" id="PF01212"/>
    </source>
</evidence>
<dbReference type="InterPro" id="IPR026273">
    <property type="entry name" value="Low_specificity_L-TA_bact"/>
</dbReference>
<reference evidence="7 9" key="2">
    <citation type="submission" date="2017-12" db="EMBL/GenBank/DDBJ databases">
        <title>Genome sequence of Rhizobium sullae HCNT1 isolated from Sulla coronaria nodules and featuring peculiar denitrification phenotypes.</title>
        <authorList>
            <person name="De Diego-Diaz B."/>
            <person name="Treu L."/>
            <person name="Campanaro S."/>
            <person name="Da Silva Duarte V."/>
            <person name="Basaglia M."/>
            <person name="Favaro L."/>
            <person name="Casella S."/>
            <person name="Squartini A."/>
        </authorList>
    </citation>
    <scope>NUCLEOTIDE SEQUENCE [LARGE SCALE GENOMIC DNA]</scope>
    <source>
        <strain evidence="7 9">HCNT1</strain>
    </source>
</reference>
<dbReference type="EMBL" id="CP104143">
    <property type="protein sequence ID" value="UWU13412.1"/>
    <property type="molecule type" value="Genomic_DNA"/>
</dbReference>
<evidence type="ECO:0000256" key="4">
    <source>
        <dbReference type="ARBA" id="ARBA00022898"/>
    </source>
</evidence>
<dbReference type="InterPro" id="IPR001597">
    <property type="entry name" value="ArAA_b-elim_lyase/Thr_aldolase"/>
</dbReference>
<dbReference type="InterPro" id="IPR015424">
    <property type="entry name" value="PyrdxlP-dep_Trfase"/>
</dbReference>
<keyword evidence="4 5" id="KW-0663">Pyridoxal phosphate</keyword>
<evidence type="ECO:0000313" key="9">
    <source>
        <dbReference type="Proteomes" id="UP000232164"/>
    </source>
</evidence>
<evidence type="ECO:0000256" key="5">
    <source>
        <dbReference type="PIRNR" id="PIRNR038940"/>
    </source>
</evidence>
<evidence type="ECO:0000256" key="2">
    <source>
        <dbReference type="ARBA" id="ARBA00006966"/>
    </source>
</evidence>
<reference evidence="8" key="3">
    <citation type="submission" date="2022-09" db="EMBL/GenBank/DDBJ databases">
        <title>Australian commercial rhizobial inoculants.</title>
        <authorList>
            <person name="Kohlmeier M.G."/>
            <person name="O'Hara G.W."/>
            <person name="Colombi E."/>
            <person name="Ramsay J.P."/>
            <person name="Terpolilli J."/>
        </authorList>
    </citation>
    <scope>NUCLEOTIDE SEQUENCE</scope>
    <source>
        <strain evidence="8">WSM1592</strain>
    </source>
</reference>
<sequence length="350" mass="37383">MFFSSDNWAGAHESIAQRLLAESAGFASAYGTSNLDKKVEVRFCEVFEREVAVFFVATGTAANSLSLASVQRPGGVAFCHSEAHVIEDECGAPEFFSGSARLVAVPGESGKIDPAKLSAKIASFPEDDVHHGRASAVTITQATEIGTVYSLPEIGEISGIARKRNLALHMDGARFANALVALGATPAEMTWKRGVDMLSFGGTKNGCWCAEAIVFFNPDQAREMPFTRKRAAQLFSKSRFIAAQFDAYFENDLWLGLARHANRMADGLRVGIGASNSARLAWPTATNEVFAVVTTAAAKIAEGRGAKFYEWPVPAATPELVGGNETLIRLVTSFATTEADVDGFLKCLAA</sequence>